<sequence>KKLKEKENRLNNVMHEVENLHTQQLDSMEKMSLLKKKYENENKQLHQELQQKQRELDSLSKQITETTQSVLKRSETTFQEPEKHTSIGTLDENNDLHPSFHIHSDNEGIQNGSASVKENIQNNKQSLHESPGKEKELTMIKNKAQQLERDKQNLLMEMQNLLETAAT</sequence>
<feature type="compositionally biased region" description="Basic and acidic residues" evidence="2">
    <location>
        <begin position="72"/>
        <end position="85"/>
    </location>
</feature>
<organism evidence="3">
    <name type="scientific">Arion vulgaris</name>
    <dbReference type="NCBI Taxonomy" id="1028688"/>
    <lineage>
        <taxon>Eukaryota</taxon>
        <taxon>Metazoa</taxon>
        <taxon>Spiralia</taxon>
        <taxon>Lophotrochozoa</taxon>
        <taxon>Mollusca</taxon>
        <taxon>Gastropoda</taxon>
        <taxon>Heterobranchia</taxon>
        <taxon>Euthyneura</taxon>
        <taxon>Panpulmonata</taxon>
        <taxon>Eupulmonata</taxon>
        <taxon>Stylommatophora</taxon>
        <taxon>Helicina</taxon>
        <taxon>Arionoidea</taxon>
        <taxon>Arionidae</taxon>
        <taxon>Arion</taxon>
    </lineage>
</organism>
<feature type="compositionally biased region" description="Basic and acidic residues" evidence="2">
    <location>
        <begin position="126"/>
        <end position="135"/>
    </location>
</feature>
<feature type="coiled-coil region" evidence="1">
    <location>
        <begin position="137"/>
        <end position="164"/>
    </location>
</feature>
<feature type="non-terminal residue" evidence="3">
    <location>
        <position position="167"/>
    </location>
</feature>
<evidence type="ECO:0000256" key="1">
    <source>
        <dbReference type="SAM" id="Coils"/>
    </source>
</evidence>
<proteinExistence type="predicted"/>
<gene>
    <name evidence="3" type="primary">ORF22242</name>
</gene>
<name>A0A0B6YDJ1_9EUPU</name>
<dbReference type="AlphaFoldDB" id="A0A0B6YDJ1"/>
<evidence type="ECO:0000313" key="3">
    <source>
        <dbReference type="EMBL" id="CEK54218.1"/>
    </source>
</evidence>
<evidence type="ECO:0000256" key="2">
    <source>
        <dbReference type="SAM" id="MobiDB-lite"/>
    </source>
</evidence>
<protein>
    <submittedName>
        <fullName evidence="3">Uncharacterized protein</fullName>
    </submittedName>
</protein>
<keyword evidence="1" id="KW-0175">Coiled coil</keyword>
<feature type="compositionally biased region" description="Polar residues" evidence="2">
    <location>
        <begin position="107"/>
        <end position="125"/>
    </location>
</feature>
<dbReference type="EMBL" id="HACG01007353">
    <property type="protein sequence ID" value="CEK54218.1"/>
    <property type="molecule type" value="Transcribed_RNA"/>
</dbReference>
<feature type="region of interest" description="Disordered" evidence="2">
    <location>
        <begin position="67"/>
        <end position="135"/>
    </location>
</feature>
<feature type="non-terminal residue" evidence="3">
    <location>
        <position position="1"/>
    </location>
</feature>
<reference evidence="3" key="1">
    <citation type="submission" date="2014-12" db="EMBL/GenBank/DDBJ databases">
        <title>Insight into the proteome of Arion vulgaris.</title>
        <authorList>
            <person name="Aradska J."/>
            <person name="Bulat T."/>
            <person name="Smidak R."/>
            <person name="Sarate P."/>
            <person name="Gangsoo J."/>
            <person name="Sialana F."/>
            <person name="Bilban M."/>
            <person name="Lubec G."/>
        </authorList>
    </citation>
    <scope>NUCLEOTIDE SEQUENCE</scope>
    <source>
        <tissue evidence="3">Skin</tissue>
    </source>
</reference>
<accession>A0A0B6YDJ1</accession>